<feature type="transmembrane region" description="Helical" evidence="1">
    <location>
        <begin position="312"/>
        <end position="330"/>
    </location>
</feature>
<feature type="transmembrane region" description="Helical" evidence="1">
    <location>
        <begin position="46"/>
        <end position="68"/>
    </location>
</feature>
<organism evidence="2 3">
    <name type="scientific">Tetraodon nigroviridis</name>
    <name type="common">Spotted green pufferfish</name>
    <name type="synonym">Chelonodon nigroviridis</name>
    <dbReference type="NCBI Taxonomy" id="99883"/>
    <lineage>
        <taxon>Eukaryota</taxon>
        <taxon>Metazoa</taxon>
        <taxon>Chordata</taxon>
        <taxon>Craniata</taxon>
        <taxon>Vertebrata</taxon>
        <taxon>Euteleostomi</taxon>
        <taxon>Actinopterygii</taxon>
        <taxon>Neopterygii</taxon>
        <taxon>Teleostei</taxon>
        <taxon>Neoteleostei</taxon>
        <taxon>Acanthomorphata</taxon>
        <taxon>Eupercaria</taxon>
        <taxon>Tetraodontiformes</taxon>
        <taxon>Tetradontoidea</taxon>
        <taxon>Tetraodontidae</taxon>
        <taxon>Tetraodon</taxon>
    </lineage>
</organism>
<dbReference type="GeneTree" id="ENSGT00390000015525"/>
<dbReference type="InterPro" id="IPR020394">
    <property type="entry name" value="Uncharacterised_FAM23-like_TM"/>
</dbReference>
<dbReference type="PANTHER" id="PTHR31453:SF2">
    <property type="entry name" value="TRANSMEMBRANE PROTEIN 236"/>
    <property type="match status" value="1"/>
</dbReference>
<reference evidence="2" key="3">
    <citation type="submission" date="2025-09" db="UniProtKB">
        <authorList>
            <consortium name="Ensembl"/>
        </authorList>
    </citation>
    <scope>IDENTIFICATION</scope>
</reference>
<keyword evidence="1" id="KW-1133">Transmembrane helix</keyword>
<evidence type="ECO:0000313" key="2">
    <source>
        <dbReference type="Ensembl" id="ENSTNIP00000021829.1"/>
    </source>
</evidence>
<dbReference type="STRING" id="99883.ENSTNIP00000021829"/>
<dbReference type="Ensembl" id="ENSTNIT00000022065.1">
    <property type="protein sequence ID" value="ENSTNIP00000021829.1"/>
    <property type="gene ID" value="ENSTNIG00000018654.1"/>
</dbReference>
<sequence>WPLARRSTLVVYELLQFAALAVPIFVVMERFGRLICEVRGGDHTAYWLVVAVSIAYVTSIALLVWVPVKYLILKRRRSISEITQWRPAVLAYVILCTFPCFAVLTVSSKVQVDAGVRLDHFSELPVSLVLVSLLCVDVIERIRPCKLIGHSDSLDPYFDMSGPVLTHLQHVTTVTGQPQTHEGQATVTPEVRNDAPAGRHRDSASMAAPSLQAASTTYLYSPSSHLRPRYHSGRLGFLWRKDARAEAFVESFMFWLDTVEMVRVVGSPSVFYSTWVFPVYIFSFLSTLRAAITPNNPLLSSAGFALQDAPFFILRVALIVVFGYVTPVLYPLKNALVSFSFFYFTFLARLKIFRRYSLF</sequence>
<feature type="transmembrane region" description="Helical" evidence="1">
    <location>
        <begin position="89"/>
        <end position="108"/>
    </location>
</feature>
<evidence type="ECO:0000256" key="1">
    <source>
        <dbReference type="SAM" id="Phobius"/>
    </source>
</evidence>
<evidence type="ECO:0000313" key="3">
    <source>
        <dbReference type="Proteomes" id="UP000007303"/>
    </source>
</evidence>
<keyword evidence="1" id="KW-0812">Transmembrane</keyword>
<dbReference type="AlphaFoldDB" id="H3DMT1"/>
<feature type="transmembrane region" description="Helical" evidence="1">
    <location>
        <begin position="120"/>
        <end position="139"/>
    </location>
</feature>
<accession>H3DMT1</accession>
<feature type="transmembrane region" description="Helical" evidence="1">
    <location>
        <begin position="9"/>
        <end position="26"/>
    </location>
</feature>
<proteinExistence type="predicted"/>
<keyword evidence="1" id="KW-0472">Membrane</keyword>
<reference evidence="2" key="2">
    <citation type="submission" date="2025-08" db="UniProtKB">
        <authorList>
            <consortium name="Ensembl"/>
        </authorList>
    </citation>
    <scope>IDENTIFICATION</scope>
</reference>
<dbReference type="OMA" id="CTFPCFA"/>
<feature type="transmembrane region" description="Helical" evidence="1">
    <location>
        <begin position="272"/>
        <end position="292"/>
    </location>
</feature>
<dbReference type="InParanoid" id="H3DMT1"/>
<dbReference type="PANTHER" id="PTHR31453">
    <property type="entry name" value="TRANSMEMBRANE PROTEIN 236"/>
    <property type="match status" value="1"/>
</dbReference>
<reference evidence="3" key="1">
    <citation type="journal article" date="2004" name="Nature">
        <title>Genome duplication in the teleost fish Tetraodon nigroviridis reveals the early vertebrate proto-karyotype.</title>
        <authorList>
            <person name="Jaillon O."/>
            <person name="Aury J.-M."/>
            <person name="Brunet F."/>
            <person name="Petit J.-L."/>
            <person name="Stange-Thomann N."/>
            <person name="Mauceli E."/>
            <person name="Bouneau L."/>
            <person name="Fischer C."/>
            <person name="Ozouf-Costaz C."/>
            <person name="Bernot A."/>
            <person name="Nicaud S."/>
            <person name="Jaffe D."/>
            <person name="Fisher S."/>
            <person name="Lutfalla G."/>
            <person name="Dossat C."/>
            <person name="Segurens B."/>
            <person name="Dasilva C."/>
            <person name="Salanoubat M."/>
            <person name="Levy M."/>
            <person name="Boudet N."/>
            <person name="Castellano S."/>
            <person name="Anthouard V."/>
            <person name="Jubin C."/>
            <person name="Castelli V."/>
            <person name="Katinka M."/>
            <person name="Vacherie B."/>
            <person name="Biemont C."/>
            <person name="Skalli Z."/>
            <person name="Cattolico L."/>
            <person name="Poulain J."/>
            <person name="De Berardinis V."/>
            <person name="Cruaud C."/>
            <person name="Duprat S."/>
            <person name="Brottier P."/>
            <person name="Coutanceau J.-P."/>
            <person name="Gouzy J."/>
            <person name="Parra G."/>
            <person name="Lardier G."/>
            <person name="Chapple C."/>
            <person name="McKernan K.J."/>
            <person name="McEwan P."/>
            <person name="Bosak S."/>
            <person name="Kellis M."/>
            <person name="Volff J.-N."/>
            <person name="Guigo R."/>
            <person name="Zody M.C."/>
            <person name="Mesirov J."/>
            <person name="Lindblad-Toh K."/>
            <person name="Birren B."/>
            <person name="Nusbaum C."/>
            <person name="Kahn D."/>
            <person name="Robinson-Rechavi M."/>
            <person name="Laudet V."/>
            <person name="Schachter V."/>
            <person name="Quetier F."/>
            <person name="Saurin W."/>
            <person name="Scarpelli C."/>
            <person name="Wincker P."/>
            <person name="Lander E.S."/>
            <person name="Weissenbach J."/>
            <person name="Roest Crollius H."/>
        </authorList>
    </citation>
    <scope>NUCLEOTIDE SEQUENCE [LARGE SCALE GENOMIC DNA]</scope>
</reference>
<name>H3DMT1_TETNG</name>
<dbReference type="FunCoup" id="H3DMT1">
    <property type="interactions" value="296"/>
</dbReference>
<dbReference type="Proteomes" id="UP000007303">
    <property type="component" value="Unassembled WGS sequence"/>
</dbReference>
<protein>
    <submittedName>
        <fullName evidence="2">Transmembrane protein 236</fullName>
    </submittedName>
</protein>
<dbReference type="HOGENOM" id="CLU_072609_0_0_1"/>
<keyword evidence="3" id="KW-1185">Reference proteome</keyword>